<dbReference type="AlphaFoldDB" id="A0A561C6Y0"/>
<reference evidence="1 2" key="1">
    <citation type="submission" date="2019-06" db="EMBL/GenBank/DDBJ databases">
        <title>Sorghum-associated microbial communities from plants grown in Nebraska, USA.</title>
        <authorList>
            <person name="Schachtman D."/>
        </authorList>
    </citation>
    <scope>NUCLEOTIDE SEQUENCE [LARGE SCALE GENOMIC DNA]</scope>
    <source>
        <strain evidence="1 2">2482</strain>
    </source>
</reference>
<sequence length="79" mass="9152">MANKSHELLYGWTLIAHKSYKLFSNVNSYVLLDQDNVVSMQFTATEQDFEIIHSEYDLRVKMIPVFKTISVLNVPDEVS</sequence>
<gene>
    <name evidence="1" type="ORF">FB550_1431</name>
</gene>
<dbReference type="RefSeq" id="WP_144568959.1">
    <property type="nucleotide sequence ID" value="NZ_VIVN01000043.1"/>
</dbReference>
<proteinExistence type="predicted"/>
<keyword evidence="2" id="KW-1185">Reference proteome</keyword>
<comment type="caution">
    <text evidence="1">The sequence shown here is derived from an EMBL/GenBank/DDBJ whole genome shotgun (WGS) entry which is preliminary data.</text>
</comment>
<name>A0A561C6Y0_9BACI</name>
<evidence type="ECO:0000313" key="2">
    <source>
        <dbReference type="Proteomes" id="UP000319671"/>
    </source>
</evidence>
<accession>A0A561C6Y0</accession>
<dbReference type="EMBL" id="VIVN01000043">
    <property type="protein sequence ID" value="TWD86824.1"/>
    <property type="molecule type" value="Genomic_DNA"/>
</dbReference>
<evidence type="ECO:0000313" key="1">
    <source>
        <dbReference type="EMBL" id="TWD86824.1"/>
    </source>
</evidence>
<organism evidence="1 2">
    <name type="scientific">Neobacillus bataviensis</name>
    <dbReference type="NCBI Taxonomy" id="220685"/>
    <lineage>
        <taxon>Bacteria</taxon>
        <taxon>Bacillati</taxon>
        <taxon>Bacillota</taxon>
        <taxon>Bacilli</taxon>
        <taxon>Bacillales</taxon>
        <taxon>Bacillaceae</taxon>
        <taxon>Neobacillus</taxon>
    </lineage>
</organism>
<protein>
    <submittedName>
        <fullName evidence="1">Uncharacterized protein</fullName>
    </submittedName>
</protein>
<dbReference type="Proteomes" id="UP000319671">
    <property type="component" value="Unassembled WGS sequence"/>
</dbReference>